<dbReference type="Pfam" id="PF24644">
    <property type="entry name" value="DUF7638"/>
    <property type="match status" value="1"/>
</dbReference>
<dbReference type="RefSeq" id="WP_093621241.1">
    <property type="nucleotide sequence ID" value="NZ_BOMT01000094.1"/>
</dbReference>
<dbReference type="Gene3D" id="1.10.357.40">
    <property type="entry name" value="YbiA-like"/>
    <property type="match status" value="1"/>
</dbReference>
<dbReference type="InterPro" id="IPR056055">
    <property type="entry name" value="DUF7638"/>
</dbReference>
<evidence type="ECO:0000313" key="5">
    <source>
        <dbReference type="EMBL" id="SFF75212.1"/>
    </source>
</evidence>
<evidence type="ECO:0000256" key="2">
    <source>
        <dbReference type="ARBA" id="ARBA00000751"/>
    </source>
</evidence>
<dbReference type="CDD" id="cd15457">
    <property type="entry name" value="NADAR"/>
    <property type="match status" value="1"/>
</dbReference>
<keyword evidence="5" id="KW-0808">Transferase</keyword>
<dbReference type="SUPFAM" id="SSF143990">
    <property type="entry name" value="YbiA-like"/>
    <property type="match status" value="1"/>
</dbReference>
<evidence type="ECO:0000256" key="1">
    <source>
        <dbReference type="ARBA" id="ARBA00000022"/>
    </source>
</evidence>
<evidence type="ECO:0000259" key="3">
    <source>
        <dbReference type="Pfam" id="PF24644"/>
    </source>
</evidence>
<keyword evidence="6" id="KW-1185">Reference proteome</keyword>
<feature type="domain" description="DUF7639" evidence="4">
    <location>
        <begin position="112"/>
        <end position="200"/>
    </location>
</feature>
<accession>A0A1I2L7A4</accession>
<dbReference type="EMBL" id="FONV01000020">
    <property type="protein sequence ID" value="SFF75212.1"/>
    <property type="molecule type" value="Genomic_DNA"/>
</dbReference>
<dbReference type="Proteomes" id="UP000199645">
    <property type="component" value="Unassembled WGS sequence"/>
</dbReference>
<gene>
    <name evidence="5" type="ORF">SAMN05421541_120107</name>
</gene>
<organism evidence="5 6">
    <name type="scientific">Actinoplanes philippinensis</name>
    <dbReference type="NCBI Taxonomy" id="35752"/>
    <lineage>
        <taxon>Bacteria</taxon>
        <taxon>Bacillati</taxon>
        <taxon>Actinomycetota</taxon>
        <taxon>Actinomycetes</taxon>
        <taxon>Micromonosporales</taxon>
        <taxon>Micromonosporaceae</taxon>
        <taxon>Actinoplanes</taxon>
    </lineage>
</organism>
<comment type="catalytic activity">
    <reaction evidence="2">
        <text>2,5-diamino-6-hydroxy-4-(5-phosphoribosylamino)-pyrimidine + H2O = 2,5,6-triamino-4-hydroxypyrimidine + D-ribose 5-phosphate</text>
        <dbReference type="Rhea" id="RHEA:23436"/>
        <dbReference type="ChEBI" id="CHEBI:15377"/>
        <dbReference type="ChEBI" id="CHEBI:58614"/>
        <dbReference type="ChEBI" id="CHEBI:78346"/>
        <dbReference type="ChEBI" id="CHEBI:137796"/>
    </reaction>
</comment>
<dbReference type="AlphaFoldDB" id="A0A1I2L7A4"/>
<reference evidence="5 6" key="1">
    <citation type="submission" date="2016-10" db="EMBL/GenBank/DDBJ databases">
        <authorList>
            <person name="de Groot N.N."/>
        </authorList>
    </citation>
    <scope>NUCLEOTIDE SEQUENCE [LARGE SCALE GENOMIC DNA]</scope>
    <source>
        <strain evidence="5 6">DSM 43019</strain>
    </source>
</reference>
<dbReference type="OrthoDB" id="643483at2"/>
<evidence type="ECO:0000313" key="6">
    <source>
        <dbReference type="Proteomes" id="UP000199645"/>
    </source>
</evidence>
<comment type="catalytic activity">
    <reaction evidence="1">
        <text>5-amino-6-(5-phospho-D-ribosylamino)uracil + H2O = 5,6-diaminouracil + D-ribose 5-phosphate</text>
        <dbReference type="Rhea" id="RHEA:55020"/>
        <dbReference type="ChEBI" id="CHEBI:15377"/>
        <dbReference type="ChEBI" id="CHEBI:46252"/>
        <dbReference type="ChEBI" id="CHEBI:58453"/>
        <dbReference type="ChEBI" id="CHEBI:78346"/>
    </reaction>
</comment>
<dbReference type="GO" id="GO:0016740">
    <property type="term" value="F:transferase activity"/>
    <property type="evidence" value="ECO:0007669"/>
    <property type="project" value="UniProtKB-KW"/>
</dbReference>
<dbReference type="InterPro" id="IPR037238">
    <property type="entry name" value="YbiA-like_sf"/>
</dbReference>
<dbReference type="Pfam" id="PF24645">
    <property type="entry name" value="DUF7639"/>
    <property type="match status" value="1"/>
</dbReference>
<proteinExistence type="predicted"/>
<evidence type="ECO:0000259" key="4">
    <source>
        <dbReference type="Pfam" id="PF24645"/>
    </source>
</evidence>
<name>A0A1I2L7A4_9ACTN</name>
<sequence length="354" mass="39595">MIMNRITYRSVGDERIAGTWRPIFIRNGDTYFLTDLFIFADGQIDCWGWTDLDGLREQLASGRIATGAEAGAQAAADHLAMWHFADPQRWLSAENLLGEVADQIDELNGRPDSTGRCLQALDRFLASRSEDDREALRAAYLRMPVTVRRYALGDMDAKDRPLRVLCTPIGERTTYGEIVTGDLHAEAHEYFAARDRWAGTQADRHPGEREDPTVMLHTIHLEPAEVLGVECLRNEYPAPITMGGHTYPTAVHAFWALSTSDENVRAAVRDEPSFVRAERIAGTGTATPGWARLWATAMHRVLRLKFEQHPEFADVLAATGDGRLDYSESGRWGGWTGRLLELVRSEVAARRAGF</sequence>
<feature type="domain" description="DUF7638" evidence="3">
    <location>
        <begin position="7"/>
        <end position="111"/>
    </location>
</feature>
<dbReference type="InterPro" id="IPR056056">
    <property type="entry name" value="DUF7639"/>
</dbReference>
<dbReference type="STRING" id="35752.SAMN05421541_120107"/>
<dbReference type="InterPro" id="IPR012816">
    <property type="entry name" value="NADAR"/>
</dbReference>
<protein>
    <submittedName>
        <fullName evidence="5">Predicted NAD-dependent protein-ADP-ribosyltransferase YbiA, DUF1768 family</fullName>
    </submittedName>
</protein>